<proteinExistence type="predicted"/>
<organism evidence="1 2">
    <name type="scientific">Halorubrum persicum</name>
    <dbReference type="NCBI Taxonomy" id="1383844"/>
    <lineage>
        <taxon>Archaea</taxon>
        <taxon>Methanobacteriati</taxon>
        <taxon>Methanobacteriota</taxon>
        <taxon>Stenosarchaea group</taxon>
        <taxon>Halobacteria</taxon>
        <taxon>Halobacteriales</taxon>
        <taxon>Haloferacaceae</taxon>
        <taxon>Halorubrum</taxon>
    </lineage>
</organism>
<protein>
    <submittedName>
        <fullName evidence="1">Uncharacterized protein</fullName>
    </submittedName>
</protein>
<sequence length="63" mass="7100">MKIVDGDKAECDRCESVFPIGDVSLLEKETNRDYERVLCDECVGVVGVPKGYTLRRDISHLAR</sequence>
<dbReference type="AlphaFoldDB" id="A0A2G1WNF3"/>
<accession>A0A2G1WNF3</accession>
<comment type="caution">
    <text evidence="1">The sequence shown here is derived from an EMBL/GenBank/DDBJ whole genome shotgun (WGS) entry which is preliminary data.</text>
</comment>
<dbReference type="RefSeq" id="WP_099253807.1">
    <property type="nucleotide sequence ID" value="NZ_NHOA01000004.1"/>
</dbReference>
<reference evidence="1 2" key="1">
    <citation type="journal article" date="2014" name="Front. Microbiol.">
        <title>Population and genomic analysis of the genus Halorubrum.</title>
        <authorList>
            <person name="Fullmer M.S."/>
            <person name="Soucy S.M."/>
            <person name="Swithers K.S."/>
            <person name="Makkay A.M."/>
            <person name="Wheeler R."/>
            <person name="Ventosa A."/>
            <person name="Gogarten J.P."/>
            <person name="Papke R.T."/>
        </authorList>
    </citation>
    <scope>NUCLEOTIDE SEQUENCE [LARGE SCALE GENOMIC DNA]</scope>
    <source>
        <strain evidence="1 2">C49</strain>
    </source>
</reference>
<name>A0A2G1WNF3_9EURY</name>
<keyword evidence="2" id="KW-1185">Reference proteome</keyword>
<evidence type="ECO:0000313" key="2">
    <source>
        <dbReference type="Proteomes" id="UP000222824"/>
    </source>
</evidence>
<dbReference type="OrthoDB" id="316398at2157"/>
<dbReference type="Proteomes" id="UP000222824">
    <property type="component" value="Unassembled WGS sequence"/>
</dbReference>
<gene>
    <name evidence="1" type="ORF">DJ69_00490</name>
</gene>
<evidence type="ECO:0000313" key="1">
    <source>
        <dbReference type="EMBL" id="PHQ40487.1"/>
    </source>
</evidence>
<dbReference type="EMBL" id="NHOA01000004">
    <property type="protein sequence ID" value="PHQ40487.1"/>
    <property type="molecule type" value="Genomic_DNA"/>
</dbReference>